<evidence type="ECO:0000313" key="3">
    <source>
        <dbReference type="Proteomes" id="UP001226434"/>
    </source>
</evidence>
<dbReference type="Pfam" id="PF24719">
    <property type="entry name" value="Imm33-like"/>
    <property type="match status" value="1"/>
</dbReference>
<sequence length="136" mass="15918">MDINRPPSTLTSKKQLVDHIEKGFIERQKALCKKYNAEFLESPFDKIIGVALKSFNTFSLPINGLRHPIENTHSTNWYIWAGEYSNSDDFFQPVHINHLLELCPKAINYLGLAPGWRFLFDNTYEDVWYDRLILNI</sequence>
<name>A0ABT6RFN9_9BACT</name>
<dbReference type="InterPro" id="IPR056509">
    <property type="entry name" value="Imm33-like"/>
</dbReference>
<dbReference type="RefSeq" id="WP_282334797.1">
    <property type="nucleotide sequence ID" value="NZ_JASBRG010000007.1"/>
</dbReference>
<accession>A0ABT6RFN9</accession>
<protein>
    <recommendedName>
        <fullName evidence="1">Imm33-like domain-containing protein</fullName>
    </recommendedName>
</protein>
<feature type="domain" description="Imm33-like" evidence="1">
    <location>
        <begin position="27"/>
        <end position="130"/>
    </location>
</feature>
<keyword evidence="3" id="KW-1185">Reference proteome</keyword>
<reference evidence="2 3" key="1">
    <citation type="submission" date="2023-05" db="EMBL/GenBank/DDBJ databases">
        <title>Genome sequence of Pinibacter sp. MAH-24.</title>
        <authorList>
            <person name="Huq M.A."/>
        </authorList>
    </citation>
    <scope>NUCLEOTIDE SEQUENCE [LARGE SCALE GENOMIC DNA]</scope>
    <source>
        <strain evidence="2 3">MAH-24</strain>
    </source>
</reference>
<proteinExistence type="predicted"/>
<dbReference type="Proteomes" id="UP001226434">
    <property type="component" value="Unassembled WGS sequence"/>
</dbReference>
<dbReference type="EMBL" id="JASBRG010000007">
    <property type="protein sequence ID" value="MDI3320699.1"/>
    <property type="molecule type" value="Genomic_DNA"/>
</dbReference>
<evidence type="ECO:0000313" key="2">
    <source>
        <dbReference type="EMBL" id="MDI3320699.1"/>
    </source>
</evidence>
<gene>
    <name evidence="2" type="ORF">QJ048_12985</name>
</gene>
<organism evidence="2 3">
    <name type="scientific">Pinibacter soli</name>
    <dbReference type="NCBI Taxonomy" id="3044211"/>
    <lineage>
        <taxon>Bacteria</taxon>
        <taxon>Pseudomonadati</taxon>
        <taxon>Bacteroidota</taxon>
        <taxon>Chitinophagia</taxon>
        <taxon>Chitinophagales</taxon>
        <taxon>Chitinophagaceae</taxon>
        <taxon>Pinibacter</taxon>
    </lineage>
</organism>
<evidence type="ECO:0000259" key="1">
    <source>
        <dbReference type="Pfam" id="PF24719"/>
    </source>
</evidence>
<comment type="caution">
    <text evidence="2">The sequence shown here is derived from an EMBL/GenBank/DDBJ whole genome shotgun (WGS) entry which is preliminary data.</text>
</comment>